<reference evidence="9 10" key="1">
    <citation type="submission" date="2024-02" db="EMBL/GenBank/DDBJ databases">
        <title>Roseibium algae sp. nov., isolated from marine alga (Grateloupia sp.), showing potential in myo-inositol conversion.</title>
        <authorList>
            <person name="Wang Y."/>
        </authorList>
    </citation>
    <scope>NUCLEOTIDE SEQUENCE [LARGE SCALE GENOMIC DNA]</scope>
    <source>
        <strain evidence="9 10">H3510</strain>
    </source>
</reference>
<feature type="transmembrane region" description="Helical" evidence="8">
    <location>
        <begin position="97"/>
        <end position="120"/>
    </location>
</feature>
<feature type="transmembrane region" description="Helical" evidence="8">
    <location>
        <begin position="6"/>
        <end position="27"/>
    </location>
</feature>
<name>A0ABU8TQE4_9HYPH</name>
<feature type="transmembrane region" description="Helical" evidence="8">
    <location>
        <begin position="239"/>
        <end position="257"/>
    </location>
</feature>
<gene>
    <name evidence="9" type="ORF">V6575_20060</name>
</gene>
<comment type="similarity">
    <text evidence="2">Belongs to the auxin efflux carrier (TC 2.A.69) family.</text>
</comment>
<evidence type="ECO:0000256" key="2">
    <source>
        <dbReference type="ARBA" id="ARBA00010145"/>
    </source>
</evidence>
<keyword evidence="5 8" id="KW-0812">Transmembrane</keyword>
<comment type="subcellular location">
    <subcellularLocation>
        <location evidence="1">Cell membrane</location>
        <topology evidence="1">Multi-pass membrane protein</topology>
    </subcellularLocation>
</comment>
<dbReference type="PANTHER" id="PTHR36838:SF3">
    <property type="entry name" value="TRANSPORTER AUXIN EFFLUX CARRIER EC FAMILY"/>
    <property type="match status" value="1"/>
</dbReference>
<keyword evidence="4" id="KW-1003">Cell membrane</keyword>
<dbReference type="PANTHER" id="PTHR36838">
    <property type="entry name" value="AUXIN EFFLUX CARRIER FAMILY PROTEIN"/>
    <property type="match status" value="1"/>
</dbReference>
<dbReference type="Proteomes" id="UP001385499">
    <property type="component" value="Unassembled WGS sequence"/>
</dbReference>
<evidence type="ECO:0000313" key="9">
    <source>
        <dbReference type="EMBL" id="MEJ8476391.1"/>
    </source>
</evidence>
<feature type="transmembrane region" description="Helical" evidence="8">
    <location>
        <begin position="263"/>
        <end position="283"/>
    </location>
</feature>
<dbReference type="InterPro" id="IPR038770">
    <property type="entry name" value="Na+/solute_symporter_sf"/>
</dbReference>
<evidence type="ECO:0000256" key="1">
    <source>
        <dbReference type="ARBA" id="ARBA00004651"/>
    </source>
</evidence>
<evidence type="ECO:0000313" key="10">
    <source>
        <dbReference type="Proteomes" id="UP001385499"/>
    </source>
</evidence>
<evidence type="ECO:0000256" key="8">
    <source>
        <dbReference type="SAM" id="Phobius"/>
    </source>
</evidence>
<keyword evidence="6 8" id="KW-1133">Transmembrane helix</keyword>
<comment type="caution">
    <text evidence="9">The sequence shown here is derived from an EMBL/GenBank/DDBJ whole genome shotgun (WGS) entry which is preliminary data.</text>
</comment>
<evidence type="ECO:0000256" key="4">
    <source>
        <dbReference type="ARBA" id="ARBA00022475"/>
    </source>
</evidence>
<evidence type="ECO:0000256" key="5">
    <source>
        <dbReference type="ARBA" id="ARBA00022692"/>
    </source>
</evidence>
<feature type="transmembrane region" description="Helical" evidence="8">
    <location>
        <begin position="126"/>
        <end position="147"/>
    </location>
</feature>
<keyword evidence="3" id="KW-0813">Transport</keyword>
<keyword evidence="10" id="KW-1185">Reference proteome</keyword>
<dbReference type="Gene3D" id="1.20.1530.20">
    <property type="match status" value="1"/>
</dbReference>
<feature type="transmembrane region" description="Helical" evidence="8">
    <location>
        <begin position="64"/>
        <end position="85"/>
    </location>
</feature>
<dbReference type="RefSeq" id="WP_340276895.1">
    <property type="nucleotide sequence ID" value="NZ_JBAKIA010000018.1"/>
</dbReference>
<evidence type="ECO:0000256" key="7">
    <source>
        <dbReference type="ARBA" id="ARBA00023136"/>
    </source>
</evidence>
<dbReference type="InterPro" id="IPR004776">
    <property type="entry name" value="Mem_transp_PIN-like"/>
</dbReference>
<feature type="transmembrane region" description="Helical" evidence="8">
    <location>
        <begin position="39"/>
        <end position="58"/>
    </location>
</feature>
<keyword evidence="7 8" id="KW-0472">Membrane</keyword>
<protein>
    <submittedName>
        <fullName evidence="9">AEC family transporter</fullName>
    </submittedName>
</protein>
<feature type="transmembrane region" description="Helical" evidence="8">
    <location>
        <begin position="295"/>
        <end position="318"/>
    </location>
</feature>
<evidence type="ECO:0000256" key="3">
    <source>
        <dbReference type="ARBA" id="ARBA00022448"/>
    </source>
</evidence>
<dbReference type="EMBL" id="JBAKIA010000018">
    <property type="protein sequence ID" value="MEJ8476391.1"/>
    <property type="molecule type" value="Genomic_DNA"/>
</dbReference>
<accession>A0ABU8TQE4</accession>
<organism evidence="9 10">
    <name type="scientific">Roseibium algae</name>
    <dbReference type="NCBI Taxonomy" id="3123038"/>
    <lineage>
        <taxon>Bacteria</taxon>
        <taxon>Pseudomonadati</taxon>
        <taxon>Pseudomonadota</taxon>
        <taxon>Alphaproteobacteria</taxon>
        <taxon>Hyphomicrobiales</taxon>
        <taxon>Stappiaceae</taxon>
        <taxon>Roseibium</taxon>
    </lineage>
</organism>
<proteinExistence type="inferred from homology"/>
<evidence type="ECO:0000256" key="6">
    <source>
        <dbReference type="ARBA" id="ARBA00022989"/>
    </source>
</evidence>
<feature type="transmembrane region" description="Helical" evidence="8">
    <location>
        <begin position="206"/>
        <end position="227"/>
    </location>
</feature>
<sequence>MSYEILAIVVPVFILIGLGYGVARTGLLSQAVGEALGQYVYVIAIPVLIFRTLAVLELGDESPWGLWISYFIGVAVTWGLANLIIRKGFGRDARAGVVGGISAAFANTVMVGLPLVSSIYGEDGLVPLLIIISVHMPVMTVVISILMERAAAVDGISTPPPIGEMVLKIGRNLATNPIIIAIACALIWRSFSLPVSGILQNVLDRIAATALPVALLSLGMSMVIYGIRGNILPGLQLSCLKIAIMPTIVFLAGAYLFHLPPLWTAVATVTAACPTGINAYIFANRYGTGHAMSANSITLTTLAAVLTSGIWVAILTYWQSAGL</sequence>
<dbReference type="Pfam" id="PF03547">
    <property type="entry name" value="Mem_trans"/>
    <property type="match status" value="1"/>
</dbReference>
<feature type="transmembrane region" description="Helical" evidence="8">
    <location>
        <begin position="173"/>
        <end position="191"/>
    </location>
</feature>